<feature type="signal peptide" evidence="2">
    <location>
        <begin position="1"/>
        <end position="23"/>
    </location>
</feature>
<feature type="compositionally biased region" description="Polar residues" evidence="1">
    <location>
        <begin position="256"/>
        <end position="277"/>
    </location>
</feature>
<organism evidence="3 4">
    <name type="scientific">Elsinoe australis</name>
    <dbReference type="NCBI Taxonomy" id="40998"/>
    <lineage>
        <taxon>Eukaryota</taxon>
        <taxon>Fungi</taxon>
        <taxon>Dikarya</taxon>
        <taxon>Ascomycota</taxon>
        <taxon>Pezizomycotina</taxon>
        <taxon>Dothideomycetes</taxon>
        <taxon>Dothideomycetidae</taxon>
        <taxon>Myriangiales</taxon>
        <taxon>Elsinoaceae</taxon>
        <taxon>Elsinoe</taxon>
    </lineage>
</organism>
<accession>A0A2P7ZDZ8</accession>
<feature type="chain" id="PRO_5015178581" evidence="2">
    <location>
        <begin position="24"/>
        <end position="305"/>
    </location>
</feature>
<reference evidence="3 4" key="1">
    <citation type="submission" date="2017-05" db="EMBL/GenBank/DDBJ databases">
        <title>Draft genome sequence of Elsinoe australis.</title>
        <authorList>
            <person name="Cheng Q."/>
        </authorList>
    </citation>
    <scope>NUCLEOTIDE SEQUENCE [LARGE SCALE GENOMIC DNA]</scope>
    <source>
        <strain evidence="3 4">NL1</strain>
    </source>
</reference>
<evidence type="ECO:0000256" key="1">
    <source>
        <dbReference type="SAM" id="MobiDB-lite"/>
    </source>
</evidence>
<dbReference type="Proteomes" id="UP000243723">
    <property type="component" value="Unassembled WGS sequence"/>
</dbReference>
<proteinExistence type="predicted"/>
<feature type="compositionally biased region" description="Pro residues" evidence="1">
    <location>
        <begin position="289"/>
        <end position="305"/>
    </location>
</feature>
<gene>
    <name evidence="3" type="ORF">B9Z65_5400</name>
</gene>
<sequence length="305" mass="31631">MYSPLFSLKALISLLVLFQLVSCLPSGRGTSAPSSNSGKRPASSSGPAPDPKKPNTAPSAPPPPPPPPAPIPMTKDPRDKTTYTSFKPHNPTFQPPMTDQQVTDRAKGQYQWLQDQNLPPNTYKDTASGQTKCTGQMVSSTFVPGVGCGSSTNPRGNANQINQKDAPVANAALKPSTDKPHAEDAANAVVEKNDKNGVITGPAYPPGSKSASWGHFPDDYEEKDGTFQLKKGPDGQPVPSHAYPPCQGVMDGSRKPSCTTVQGRLGIQSATPAGSQRSAQPPAGQGSAAPPPPPPPPPPPAPASG</sequence>
<comment type="caution">
    <text evidence="3">The sequence shown here is derived from an EMBL/GenBank/DDBJ whole genome shotgun (WGS) entry which is preliminary data.</text>
</comment>
<keyword evidence="4" id="KW-1185">Reference proteome</keyword>
<feature type="compositionally biased region" description="Low complexity" evidence="1">
    <location>
        <begin position="278"/>
        <end position="288"/>
    </location>
</feature>
<feature type="compositionally biased region" description="Pro residues" evidence="1">
    <location>
        <begin position="59"/>
        <end position="71"/>
    </location>
</feature>
<evidence type="ECO:0000313" key="4">
    <source>
        <dbReference type="Proteomes" id="UP000243723"/>
    </source>
</evidence>
<evidence type="ECO:0000313" key="3">
    <source>
        <dbReference type="EMBL" id="PSK46432.1"/>
    </source>
</evidence>
<feature type="region of interest" description="Disordered" evidence="1">
    <location>
        <begin position="146"/>
        <end position="166"/>
    </location>
</feature>
<feature type="compositionally biased region" description="Polar residues" evidence="1">
    <location>
        <begin position="82"/>
        <end position="101"/>
    </location>
</feature>
<keyword evidence="2" id="KW-0732">Signal</keyword>
<feature type="region of interest" description="Disordered" evidence="1">
    <location>
        <begin position="189"/>
        <end position="305"/>
    </location>
</feature>
<feature type="region of interest" description="Disordered" evidence="1">
    <location>
        <begin position="27"/>
        <end position="108"/>
    </location>
</feature>
<name>A0A2P7ZDZ8_9PEZI</name>
<feature type="compositionally biased region" description="Polar residues" evidence="1">
    <location>
        <begin position="28"/>
        <end position="46"/>
    </location>
</feature>
<evidence type="ECO:0000256" key="2">
    <source>
        <dbReference type="SAM" id="SignalP"/>
    </source>
</evidence>
<feature type="compositionally biased region" description="Polar residues" evidence="1">
    <location>
        <begin position="149"/>
        <end position="163"/>
    </location>
</feature>
<dbReference type="AlphaFoldDB" id="A0A2P7ZDZ8"/>
<dbReference type="EMBL" id="NHZQ01000236">
    <property type="protein sequence ID" value="PSK46432.1"/>
    <property type="molecule type" value="Genomic_DNA"/>
</dbReference>
<protein>
    <submittedName>
        <fullName evidence="3">Uncharacterized protein</fullName>
    </submittedName>
</protein>